<dbReference type="InterPro" id="IPR035906">
    <property type="entry name" value="MetI-like_sf"/>
</dbReference>
<feature type="transmembrane region" description="Helical" evidence="7">
    <location>
        <begin position="20"/>
        <end position="45"/>
    </location>
</feature>
<dbReference type="InterPro" id="IPR000515">
    <property type="entry name" value="MetI-like"/>
</dbReference>
<evidence type="ECO:0000256" key="1">
    <source>
        <dbReference type="ARBA" id="ARBA00004651"/>
    </source>
</evidence>
<keyword evidence="4 7" id="KW-0812">Transmembrane</keyword>
<dbReference type="PANTHER" id="PTHR43744">
    <property type="entry name" value="ABC TRANSPORTER PERMEASE PROTEIN MG189-RELATED-RELATED"/>
    <property type="match status" value="1"/>
</dbReference>
<proteinExistence type="inferred from homology"/>
<feature type="transmembrane region" description="Helical" evidence="7">
    <location>
        <begin position="250"/>
        <end position="271"/>
    </location>
</feature>
<evidence type="ECO:0000256" key="3">
    <source>
        <dbReference type="ARBA" id="ARBA00022475"/>
    </source>
</evidence>
<protein>
    <submittedName>
        <fullName evidence="9">Multiple sugar transport system permease protein</fullName>
    </submittedName>
</protein>
<dbReference type="SUPFAM" id="SSF161098">
    <property type="entry name" value="MetI-like"/>
    <property type="match status" value="1"/>
</dbReference>
<dbReference type="GO" id="GO:0055085">
    <property type="term" value="P:transmembrane transport"/>
    <property type="evidence" value="ECO:0007669"/>
    <property type="project" value="InterPro"/>
</dbReference>
<evidence type="ECO:0000313" key="10">
    <source>
        <dbReference type="Proteomes" id="UP000323257"/>
    </source>
</evidence>
<feature type="domain" description="ABC transmembrane type-1" evidence="8">
    <location>
        <begin position="81"/>
        <end position="271"/>
    </location>
</feature>
<dbReference type="PANTHER" id="PTHR43744:SF3">
    <property type="entry name" value="LACTOSE TRANSPORT SYSTEM PERMEASE PROTEIN LACG"/>
    <property type="match status" value="1"/>
</dbReference>
<keyword evidence="5 7" id="KW-1133">Transmembrane helix</keyword>
<keyword evidence="3" id="KW-1003">Cell membrane</keyword>
<sequence>MSNLQTAMTRRFRRQLPLALAKHGLLIAITLIVLVPLATLLFAAFKTTPEITSGKPLALPSSFYLDNLISSFHKANVLLAVKNTSIIGAVSVFANMIIGSMLAYIIARFEFRFKRIVLALFVFGIIVPFYTTEIARFGLIKDLGIYNSLLAPILIYTGADMVQIFIYKQFMDKIPVELDEAAMMEGASYFTIYWKIIFPLVLPASATLAIIKFVDIANDMYIPYLYIPSEQFRTLSTALMLFYGDRTLNWAGMSAGIIWIMLPTLVVYFILQRYIFAGLVAGAVKE</sequence>
<dbReference type="GO" id="GO:0005886">
    <property type="term" value="C:plasma membrane"/>
    <property type="evidence" value="ECO:0007669"/>
    <property type="project" value="UniProtKB-SubCell"/>
</dbReference>
<dbReference type="RefSeq" id="WP_246183538.1">
    <property type="nucleotide sequence ID" value="NZ_VNHS01000010.1"/>
</dbReference>
<evidence type="ECO:0000256" key="6">
    <source>
        <dbReference type="ARBA" id="ARBA00023136"/>
    </source>
</evidence>
<comment type="similarity">
    <text evidence="7">Belongs to the binding-protein-dependent transport system permease family.</text>
</comment>
<keyword evidence="9" id="KW-0762">Sugar transport</keyword>
<dbReference type="PROSITE" id="PS50928">
    <property type="entry name" value="ABC_TM1"/>
    <property type="match status" value="1"/>
</dbReference>
<keyword evidence="2 7" id="KW-0813">Transport</keyword>
<dbReference type="Gene3D" id="1.10.3720.10">
    <property type="entry name" value="MetI-like"/>
    <property type="match status" value="1"/>
</dbReference>
<keyword evidence="6 7" id="KW-0472">Membrane</keyword>
<feature type="transmembrane region" description="Helical" evidence="7">
    <location>
        <begin position="86"/>
        <end position="106"/>
    </location>
</feature>
<evidence type="ECO:0000256" key="5">
    <source>
        <dbReference type="ARBA" id="ARBA00022989"/>
    </source>
</evidence>
<dbReference type="CDD" id="cd06261">
    <property type="entry name" value="TM_PBP2"/>
    <property type="match status" value="1"/>
</dbReference>
<feature type="transmembrane region" description="Helical" evidence="7">
    <location>
        <begin position="145"/>
        <end position="167"/>
    </location>
</feature>
<keyword evidence="10" id="KW-1185">Reference proteome</keyword>
<comment type="subcellular location">
    <subcellularLocation>
        <location evidence="1 7">Cell membrane</location>
        <topology evidence="1 7">Multi-pass membrane protein</topology>
    </subcellularLocation>
</comment>
<accession>A0A5S5BZI1</accession>
<dbReference type="EMBL" id="VNHS01000010">
    <property type="protein sequence ID" value="TYP71093.1"/>
    <property type="molecule type" value="Genomic_DNA"/>
</dbReference>
<evidence type="ECO:0000256" key="4">
    <source>
        <dbReference type="ARBA" id="ARBA00022692"/>
    </source>
</evidence>
<evidence type="ECO:0000313" key="9">
    <source>
        <dbReference type="EMBL" id="TYP71093.1"/>
    </source>
</evidence>
<evidence type="ECO:0000256" key="2">
    <source>
        <dbReference type="ARBA" id="ARBA00022448"/>
    </source>
</evidence>
<organism evidence="9 10">
    <name type="scientific">Paenibacillus methanolicus</name>
    <dbReference type="NCBI Taxonomy" id="582686"/>
    <lineage>
        <taxon>Bacteria</taxon>
        <taxon>Bacillati</taxon>
        <taxon>Bacillota</taxon>
        <taxon>Bacilli</taxon>
        <taxon>Bacillales</taxon>
        <taxon>Paenibacillaceae</taxon>
        <taxon>Paenibacillus</taxon>
    </lineage>
</organism>
<evidence type="ECO:0000256" key="7">
    <source>
        <dbReference type="RuleBase" id="RU363032"/>
    </source>
</evidence>
<comment type="caution">
    <text evidence="9">The sequence shown here is derived from an EMBL/GenBank/DDBJ whole genome shotgun (WGS) entry which is preliminary data.</text>
</comment>
<gene>
    <name evidence="9" type="ORF">BCM02_11042</name>
</gene>
<dbReference type="AlphaFoldDB" id="A0A5S5BZI1"/>
<dbReference type="Pfam" id="PF00528">
    <property type="entry name" value="BPD_transp_1"/>
    <property type="match status" value="1"/>
</dbReference>
<name>A0A5S5BZI1_9BACL</name>
<evidence type="ECO:0000259" key="8">
    <source>
        <dbReference type="PROSITE" id="PS50928"/>
    </source>
</evidence>
<dbReference type="Proteomes" id="UP000323257">
    <property type="component" value="Unassembled WGS sequence"/>
</dbReference>
<feature type="transmembrane region" description="Helical" evidence="7">
    <location>
        <begin position="192"/>
        <end position="214"/>
    </location>
</feature>
<reference evidence="9 10" key="1">
    <citation type="submission" date="2019-07" db="EMBL/GenBank/DDBJ databases">
        <title>Genomic Encyclopedia of Type Strains, Phase III (KMG-III): the genomes of soil and plant-associated and newly described type strains.</title>
        <authorList>
            <person name="Whitman W."/>
        </authorList>
    </citation>
    <scope>NUCLEOTIDE SEQUENCE [LARGE SCALE GENOMIC DNA]</scope>
    <source>
        <strain evidence="9 10">BL24</strain>
    </source>
</reference>
<feature type="transmembrane region" description="Helical" evidence="7">
    <location>
        <begin position="118"/>
        <end position="139"/>
    </location>
</feature>